<dbReference type="AlphaFoldDB" id="A0A1P8UHJ2"/>
<gene>
    <name evidence="2" type="ORF">BW247_09220</name>
</gene>
<dbReference type="KEGG" id="afy:BW247_09220"/>
<dbReference type="Proteomes" id="UP000243807">
    <property type="component" value="Chromosome"/>
</dbReference>
<sequence>MSEKPPAQAIIPTLRDLVFPGNQTSTRHRANGEEASENIVHDGSDEPFILLPDTDDPDRPTPHTMPPAPTTDQTRASRHEDVLAPPTTPLQQRVSPPSDYSIEEIDLDELLSDVQSQAPVPAPDTTQKPPLTPIEMPDEPTFSESATAAPDETAIRAAVREVLIKELDRLTDRITAALAAHMRR</sequence>
<protein>
    <submittedName>
        <fullName evidence="2">Uncharacterized protein</fullName>
    </submittedName>
</protein>
<evidence type="ECO:0000313" key="3">
    <source>
        <dbReference type="Proteomes" id="UP000243807"/>
    </source>
</evidence>
<dbReference type="RefSeq" id="WP_076836892.1">
    <property type="nucleotide sequence ID" value="NZ_CP019434.1"/>
</dbReference>
<evidence type="ECO:0000313" key="2">
    <source>
        <dbReference type="EMBL" id="APZ43251.1"/>
    </source>
</evidence>
<organism evidence="2 3">
    <name type="scientific">Acidihalobacter ferrooxydans</name>
    <dbReference type="NCBI Taxonomy" id="1765967"/>
    <lineage>
        <taxon>Bacteria</taxon>
        <taxon>Pseudomonadati</taxon>
        <taxon>Pseudomonadota</taxon>
        <taxon>Gammaproteobacteria</taxon>
        <taxon>Chromatiales</taxon>
        <taxon>Ectothiorhodospiraceae</taxon>
        <taxon>Acidihalobacter</taxon>
    </lineage>
</organism>
<keyword evidence="3" id="KW-1185">Reference proteome</keyword>
<reference evidence="2 3" key="1">
    <citation type="submission" date="2017-01" db="EMBL/GenBank/DDBJ databases">
        <title>Draft sequence of Acidihalobacter ferrooxidans strain DSM 14175 (strain V8).</title>
        <authorList>
            <person name="Khaleque H.N."/>
            <person name="Ramsay J.P."/>
            <person name="Murphy R.J.T."/>
            <person name="Kaksonen A.H."/>
            <person name="Boxall N.J."/>
            <person name="Watkin E.L.J."/>
        </authorList>
    </citation>
    <scope>NUCLEOTIDE SEQUENCE [LARGE SCALE GENOMIC DNA]</scope>
    <source>
        <strain evidence="2 3">V8</strain>
    </source>
</reference>
<feature type="region of interest" description="Disordered" evidence="1">
    <location>
        <begin position="110"/>
        <end position="150"/>
    </location>
</feature>
<evidence type="ECO:0000256" key="1">
    <source>
        <dbReference type="SAM" id="MobiDB-lite"/>
    </source>
</evidence>
<dbReference type="STRING" id="1765967.BW247_09220"/>
<feature type="compositionally biased region" description="Polar residues" evidence="1">
    <location>
        <begin position="113"/>
        <end position="129"/>
    </location>
</feature>
<feature type="region of interest" description="Disordered" evidence="1">
    <location>
        <begin position="20"/>
        <end position="98"/>
    </location>
</feature>
<accession>A0A1P8UHJ2</accession>
<proteinExistence type="predicted"/>
<name>A0A1P8UHJ2_9GAMM</name>
<dbReference type="EMBL" id="CP019434">
    <property type="protein sequence ID" value="APZ43251.1"/>
    <property type="molecule type" value="Genomic_DNA"/>
</dbReference>